<evidence type="ECO:0000313" key="2">
    <source>
        <dbReference type="EMBL" id="GAA0970635.1"/>
    </source>
</evidence>
<protein>
    <recommendedName>
        <fullName evidence="4">HEAT repeat protein</fullName>
    </recommendedName>
</protein>
<dbReference type="EMBL" id="BAAAHH010000078">
    <property type="protein sequence ID" value="GAA0970635.1"/>
    <property type="molecule type" value="Genomic_DNA"/>
</dbReference>
<keyword evidence="3" id="KW-1185">Reference proteome</keyword>
<evidence type="ECO:0000256" key="1">
    <source>
        <dbReference type="SAM" id="MobiDB-lite"/>
    </source>
</evidence>
<accession>A0ABN1S270</accession>
<sequence>MDANVIHPVTTLHGQLQRGLGRAARRAAEIRGSGEFVYDCIRRDPRWDRQIESRSLYYARLLVDLELPVHPVADHLFAPEDDSSADDWRVSLAIDVLADLVRLSRREAATPLRRYAQEGAQWFEALDALVSLGDPALVHGLGPVAAARCDEDDLHWLVDDPGNPVIRQWASEHTVIADAVRSRRSSPPPHPREQHRPTGSDGELAALVHQRSDASVEAILELGRRRSPALLDLAEEFLPERPSRWRGVICRALREYGAEALPRARAWAGGVPGCAEIGIDILARHGTARDVPILLDDLSEALASGSWGAAASPVEGLGRLRAGAAVPLLKDAWSATEYAYLRPRLLTALLRTAPHTAEAHATEALWDCEDDARRIGAAAAPLTEDNRLRLRRLAACAAEEPGVVSAAVDRTEP</sequence>
<gene>
    <name evidence="2" type="ORF">GCM10009550_78560</name>
</gene>
<evidence type="ECO:0000313" key="3">
    <source>
        <dbReference type="Proteomes" id="UP001500665"/>
    </source>
</evidence>
<evidence type="ECO:0008006" key="4">
    <source>
        <dbReference type="Google" id="ProtNLM"/>
    </source>
</evidence>
<reference evidence="2 3" key="1">
    <citation type="journal article" date="2019" name="Int. J. Syst. Evol. Microbiol.">
        <title>The Global Catalogue of Microorganisms (GCM) 10K type strain sequencing project: providing services to taxonomists for standard genome sequencing and annotation.</title>
        <authorList>
            <consortium name="The Broad Institute Genomics Platform"/>
            <consortium name="The Broad Institute Genome Sequencing Center for Infectious Disease"/>
            <person name="Wu L."/>
            <person name="Ma J."/>
        </authorList>
    </citation>
    <scope>NUCLEOTIDE SEQUENCE [LARGE SCALE GENOMIC DNA]</scope>
    <source>
        <strain evidence="2 3">JCM 10696</strain>
    </source>
</reference>
<comment type="caution">
    <text evidence="2">The sequence shown here is derived from an EMBL/GenBank/DDBJ whole genome shotgun (WGS) entry which is preliminary data.</text>
</comment>
<dbReference type="RefSeq" id="WP_344247994.1">
    <property type="nucleotide sequence ID" value="NZ_BAAAHH010000078.1"/>
</dbReference>
<dbReference type="Proteomes" id="UP001500665">
    <property type="component" value="Unassembled WGS sequence"/>
</dbReference>
<name>A0ABN1S270_9ACTN</name>
<organism evidence="2 3">
    <name type="scientific">Actinocorallia libanotica</name>
    <dbReference type="NCBI Taxonomy" id="46162"/>
    <lineage>
        <taxon>Bacteria</taxon>
        <taxon>Bacillati</taxon>
        <taxon>Actinomycetota</taxon>
        <taxon>Actinomycetes</taxon>
        <taxon>Streptosporangiales</taxon>
        <taxon>Thermomonosporaceae</taxon>
        <taxon>Actinocorallia</taxon>
    </lineage>
</organism>
<feature type="region of interest" description="Disordered" evidence="1">
    <location>
        <begin position="180"/>
        <end position="200"/>
    </location>
</feature>
<proteinExistence type="predicted"/>